<keyword evidence="1" id="KW-0255">Endonuclease</keyword>
<keyword evidence="1" id="KW-0540">Nuclease</keyword>
<evidence type="ECO:0000313" key="1">
    <source>
        <dbReference type="EMBL" id="ALO20852.1"/>
    </source>
</evidence>
<proteinExistence type="predicted"/>
<keyword evidence="1" id="KW-0150">Chloroplast</keyword>
<dbReference type="GO" id="GO:0004519">
    <property type="term" value="F:endonuclease activity"/>
    <property type="evidence" value="ECO:0007669"/>
    <property type="project" value="UniProtKB-KW"/>
</dbReference>
<gene>
    <name evidence="1" type="primary">orf188</name>
</gene>
<protein>
    <submittedName>
        <fullName evidence="1">Putative LAGLIDADG homing endonuclease</fullName>
    </submittedName>
</protein>
<dbReference type="EMBL" id="KT624639">
    <property type="protein sequence ID" value="ALO20852.1"/>
    <property type="molecule type" value="Genomic_DNA"/>
</dbReference>
<name>A0A0S2IAT0_9CHLO</name>
<accession>A0A0S2IAT0</accession>
<organism evidence="1">
    <name type="scientific">Chlamydomonas nivalis</name>
    <dbReference type="NCBI Taxonomy" id="47906"/>
    <lineage>
        <taxon>Eukaryota</taxon>
        <taxon>Viridiplantae</taxon>
        <taxon>Chlorophyta</taxon>
        <taxon>core chlorophytes</taxon>
        <taxon>Chlorophyceae</taxon>
        <taxon>CS clade</taxon>
        <taxon>Chlamydomonadales</taxon>
        <taxon>Chlamydomonadaceae</taxon>
        <taxon>Chlamydomonas</taxon>
    </lineage>
</organism>
<dbReference type="AlphaFoldDB" id="A0A0S2IAT0"/>
<sequence>MIQMLLHLKNYVLNFKLLKKMHNATLKKRIIEEDLKVPNKLHKAIYEVGAVPWTYPRLHFIKNNQDIPMVCPECGFKASVPRQIQLHHESPSAAEKELESPLVSKKSSLKGKKDYYTSKSVKPICANCHSLEHHPRGEVEKPNCGIWLNKKTTNRMFDDYTKMFVTNCPADYTLQKKYLIRTILKTPN</sequence>
<keyword evidence="1" id="KW-0934">Plastid</keyword>
<keyword evidence="1" id="KW-0378">Hydrolase</keyword>
<geneLocation type="chloroplast" evidence="1"/>
<reference evidence="1" key="1">
    <citation type="journal article" date="2015" name="BMC Evol. Biol.">
        <title>Chloroplast phylogenomic analysis of chlorophyte green algae identifies a novel lineage sister to the Sphaeropleales (Chlorophyceae).</title>
        <authorList>
            <person name="Lemieux C."/>
            <person name="Vincent A.T."/>
            <person name="Labarre A."/>
            <person name="Otis C."/>
            <person name="Turmel M."/>
        </authorList>
    </citation>
    <scope>NUCLEOTIDE SEQUENCE</scope>
</reference>